<evidence type="ECO:0000313" key="3">
    <source>
        <dbReference type="Proteomes" id="UP000053429"/>
    </source>
</evidence>
<feature type="compositionally biased region" description="Basic and acidic residues" evidence="1">
    <location>
        <begin position="39"/>
        <end position="49"/>
    </location>
</feature>
<gene>
    <name evidence="2" type="ORF">AQJ67_20420</name>
</gene>
<dbReference type="EMBL" id="LMWY01000023">
    <property type="protein sequence ID" value="KUO02797.1"/>
    <property type="molecule type" value="Genomic_DNA"/>
</dbReference>
<accession>A0A117RPY0</accession>
<reference evidence="2 3" key="1">
    <citation type="submission" date="2015-10" db="EMBL/GenBank/DDBJ databases">
        <title>Draft genome sequence of Streptomyces caeruleatus NRRL B-24802, type strain for the species Streptomyces caeruleatus.</title>
        <authorList>
            <person name="Ruckert C."/>
            <person name="Winkler A."/>
            <person name="Kalinowski J."/>
            <person name="Kampfer P."/>
            <person name="Glaeser S."/>
        </authorList>
    </citation>
    <scope>NUCLEOTIDE SEQUENCE [LARGE SCALE GENOMIC DNA]</scope>
    <source>
        <strain evidence="2 3">NRRL B-24802</strain>
    </source>
</reference>
<keyword evidence="3" id="KW-1185">Reference proteome</keyword>
<protein>
    <submittedName>
        <fullName evidence="2">Uncharacterized protein</fullName>
    </submittedName>
</protein>
<evidence type="ECO:0000313" key="2">
    <source>
        <dbReference type="EMBL" id="KUO02797.1"/>
    </source>
</evidence>
<sequence>MTVAAYRHRAEHAELVLGLVDEAASTAQVGRLDLPGDVQDGRAGRERLDQGAGRVDGGGLVPDGYETQVPVDGFHERQVVDRHDAEDGVDAEGLQMGYEEFAPVVVLHGQAPQRMPRPTPPQTSMLVPVMYEARGESSATIA</sequence>
<comment type="caution">
    <text evidence="2">The sequence shown here is derived from an EMBL/GenBank/DDBJ whole genome shotgun (WGS) entry which is preliminary data.</text>
</comment>
<evidence type="ECO:0000256" key="1">
    <source>
        <dbReference type="SAM" id="MobiDB-lite"/>
    </source>
</evidence>
<name>A0A117RPY0_9ACTN</name>
<organism evidence="2 3">
    <name type="scientific">Streptomyces caeruleatus</name>
    <dbReference type="NCBI Taxonomy" id="661399"/>
    <lineage>
        <taxon>Bacteria</taxon>
        <taxon>Bacillati</taxon>
        <taxon>Actinomycetota</taxon>
        <taxon>Actinomycetes</taxon>
        <taxon>Kitasatosporales</taxon>
        <taxon>Streptomycetaceae</taxon>
        <taxon>Streptomyces</taxon>
    </lineage>
</organism>
<dbReference type="AlphaFoldDB" id="A0A117RPY0"/>
<dbReference type="Proteomes" id="UP000053429">
    <property type="component" value="Unassembled WGS sequence"/>
</dbReference>
<proteinExistence type="predicted"/>
<feature type="region of interest" description="Disordered" evidence="1">
    <location>
        <begin position="34"/>
        <end position="62"/>
    </location>
</feature>